<evidence type="ECO:0000256" key="7">
    <source>
        <dbReference type="ARBA" id="ARBA00022977"/>
    </source>
</evidence>
<evidence type="ECO:0000313" key="13">
    <source>
        <dbReference type="Proteomes" id="UP000886751"/>
    </source>
</evidence>
<keyword evidence="6 10" id="KW-0460">Magnesium</keyword>
<dbReference type="PANTHER" id="PTHR43322">
    <property type="entry name" value="1-D-DEOXYXYLULOSE 5-PHOSPHATE SYNTHASE-RELATED"/>
    <property type="match status" value="1"/>
</dbReference>
<dbReference type="InterPro" id="IPR029061">
    <property type="entry name" value="THDP-binding"/>
</dbReference>
<comment type="similarity">
    <text evidence="2 10">Belongs to the transketolase family. DXPS subfamily.</text>
</comment>
<dbReference type="CDD" id="cd02007">
    <property type="entry name" value="TPP_DXS"/>
    <property type="match status" value="1"/>
</dbReference>
<dbReference type="GO" id="GO:0009228">
    <property type="term" value="P:thiamine biosynthetic process"/>
    <property type="evidence" value="ECO:0007669"/>
    <property type="project" value="UniProtKB-UniRule"/>
</dbReference>
<dbReference type="GO" id="GO:0016114">
    <property type="term" value="P:terpenoid biosynthetic process"/>
    <property type="evidence" value="ECO:0007669"/>
    <property type="project" value="UniProtKB-UniRule"/>
</dbReference>
<dbReference type="Gene3D" id="3.40.50.920">
    <property type="match status" value="1"/>
</dbReference>
<dbReference type="NCBIfam" id="TIGR00204">
    <property type="entry name" value="dxs"/>
    <property type="match status" value="1"/>
</dbReference>
<dbReference type="InterPro" id="IPR009014">
    <property type="entry name" value="Transketo_C/PFOR_II"/>
</dbReference>
<dbReference type="Proteomes" id="UP000886751">
    <property type="component" value="Unassembled WGS sequence"/>
</dbReference>
<dbReference type="CDD" id="cd07033">
    <property type="entry name" value="TPP_PYR_DXS_TK_like"/>
    <property type="match status" value="1"/>
</dbReference>
<evidence type="ECO:0000256" key="4">
    <source>
        <dbReference type="ARBA" id="ARBA00022679"/>
    </source>
</evidence>
<organism evidence="12 13">
    <name type="scientific">Candidatus Gemmiger excrementipullorum</name>
    <dbReference type="NCBI Taxonomy" id="2838610"/>
    <lineage>
        <taxon>Bacteria</taxon>
        <taxon>Bacillati</taxon>
        <taxon>Bacillota</taxon>
        <taxon>Clostridia</taxon>
        <taxon>Eubacteriales</taxon>
        <taxon>Gemmiger</taxon>
    </lineage>
</organism>
<comment type="pathway">
    <text evidence="1 10">Metabolic intermediate biosynthesis; 1-deoxy-D-xylulose 5-phosphate biosynthesis; 1-deoxy-D-xylulose 5-phosphate from D-glyceraldehyde 3-phosphate and pyruvate: step 1/1.</text>
</comment>
<evidence type="ECO:0000313" key="12">
    <source>
        <dbReference type="EMBL" id="HIX95366.1"/>
    </source>
</evidence>
<evidence type="ECO:0000256" key="10">
    <source>
        <dbReference type="HAMAP-Rule" id="MF_00315"/>
    </source>
</evidence>
<evidence type="ECO:0000256" key="6">
    <source>
        <dbReference type="ARBA" id="ARBA00022842"/>
    </source>
</evidence>
<dbReference type="GO" id="GO:0000287">
    <property type="term" value="F:magnesium ion binding"/>
    <property type="evidence" value="ECO:0007669"/>
    <property type="project" value="UniProtKB-UniRule"/>
</dbReference>
<keyword evidence="9 10" id="KW-0414">Isoprene biosynthesis</keyword>
<keyword evidence="4 10" id="KW-0808">Transferase</keyword>
<comment type="catalytic activity">
    <reaction evidence="10">
        <text>D-glyceraldehyde 3-phosphate + pyruvate + H(+) = 1-deoxy-D-xylulose 5-phosphate + CO2</text>
        <dbReference type="Rhea" id="RHEA:12605"/>
        <dbReference type="ChEBI" id="CHEBI:15361"/>
        <dbReference type="ChEBI" id="CHEBI:15378"/>
        <dbReference type="ChEBI" id="CHEBI:16526"/>
        <dbReference type="ChEBI" id="CHEBI:57792"/>
        <dbReference type="ChEBI" id="CHEBI:59776"/>
        <dbReference type="EC" id="2.2.1.7"/>
    </reaction>
</comment>
<protein>
    <recommendedName>
        <fullName evidence="10">1-deoxy-D-xylulose-5-phosphate synthase</fullName>
        <ecNumber evidence="10">2.2.1.7</ecNumber>
    </recommendedName>
    <alternativeName>
        <fullName evidence="10">1-deoxyxylulose-5-phosphate synthase</fullName>
        <shortName evidence="10">DXP synthase</shortName>
        <shortName evidence="10">DXPS</shortName>
    </alternativeName>
</protein>
<dbReference type="GO" id="GO:0030976">
    <property type="term" value="F:thiamine pyrophosphate binding"/>
    <property type="evidence" value="ECO:0007669"/>
    <property type="project" value="UniProtKB-UniRule"/>
</dbReference>
<comment type="caution">
    <text evidence="12">The sequence shown here is derived from an EMBL/GenBank/DDBJ whole genome shotgun (WGS) entry which is preliminary data.</text>
</comment>
<dbReference type="PANTHER" id="PTHR43322:SF5">
    <property type="entry name" value="1-DEOXY-D-XYLULOSE-5-PHOSPHATE SYNTHASE, CHLOROPLASTIC"/>
    <property type="match status" value="1"/>
</dbReference>
<comment type="subunit">
    <text evidence="3 10">Homodimer.</text>
</comment>
<gene>
    <name evidence="10 12" type="primary">dxs</name>
    <name evidence="12" type="ORF">H9846_07905</name>
</gene>
<feature type="binding site" evidence="10">
    <location>
        <position position="75"/>
    </location>
    <ligand>
        <name>thiamine diphosphate</name>
        <dbReference type="ChEBI" id="CHEBI:58937"/>
    </ligand>
</feature>
<dbReference type="GO" id="GO:0005829">
    <property type="term" value="C:cytosol"/>
    <property type="evidence" value="ECO:0007669"/>
    <property type="project" value="TreeGrafter"/>
</dbReference>
<dbReference type="InterPro" id="IPR033248">
    <property type="entry name" value="Transketolase_C"/>
</dbReference>
<dbReference type="Pfam" id="PF02780">
    <property type="entry name" value="Transketolase_C"/>
    <property type="match status" value="1"/>
</dbReference>
<comment type="function">
    <text evidence="10">Catalyzes the acyloin condensation reaction between C atoms 2 and 3 of pyruvate and glyceraldehyde 3-phosphate to yield 1-deoxy-D-xylulose-5-phosphate (DXP).</text>
</comment>
<dbReference type="Pfam" id="PF13292">
    <property type="entry name" value="DXP_synthase_N"/>
    <property type="match status" value="1"/>
</dbReference>
<evidence type="ECO:0000259" key="11">
    <source>
        <dbReference type="SMART" id="SM00861"/>
    </source>
</evidence>
<dbReference type="SUPFAM" id="SSF52518">
    <property type="entry name" value="Thiamin diphosphate-binding fold (THDP-binding)"/>
    <property type="match status" value="1"/>
</dbReference>
<feature type="binding site" evidence="10">
    <location>
        <position position="175"/>
    </location>
    <ligand>
        <name>Mg(2+)</name>
        <dbReference type="ChEBI" id="CHEBI:18420"/>
    </ligand>
</feature>
<evidence type="ECO:0000256" key="9">
    <source>
        <dbReference type="ARBA" id="ARBA00023229"/>
    </source>
</evidence>
<dbReference type="AlphaFoldDB" id="A0A9D1Y1T4"/>
<dbReference type="Gene3D" id="3.40.50.970">
    <property type="match status" value="2"/>
</dbReference>
<dbReference type="PROSITE" id="PS00802">
    <property type="entry name" value="TRANSKETOLASE_2"/>
    <property type="match status" value="1"/>
</dbReference>
<dbReference type="InterPro" id="IPR020826">
    <property type="entry name" value="Transketolase_BS"/>
</dbReference>
<comment type="cofactor">
    <cofactor evidence="10">
        <name>thiamine diphosphate</name>
        <dbReference type="ChEBI" id="CHEBI:58937"/>
    </cofactor>
    <text evidence="10">Binds 1 thiamine pyrophosphate per subunit.</text>
</comment>
<dbReference type="Pfam" id="PF02779">
    <property type="entry name" value="Transket_pyr"/>
    <property type="match status" value="1"/>
</dbReference>
<feature type="domain" description="Transketolase-like pyrimidine-binding" evidence="11">
    <location>
        <begin position="316"/>
        <end position="479"/>
    </location>
</feature>
<evidence type="ECO:0000256" key="1">
    <source>
        <dbReference type="ARBA" id="ARBA00004980"/>
    </source>
</evidence>
<dbReference type="SUPFAM" id="SSF52922">
    <property type="entry name" value="TK C-terminal domain-like"/>
    <property type="match status" value="1"/>
</dbReference>
<evidence type="ECO:0000256" key="3">
    <source>
        <dbReference type="ARBA" id="ARBA00011738"/>
    </source>
</evidence>
<dbReference type="SMART" id="SM00861">
    <property type="entry name" value="Transket_pyr"/>
    <property type="match status" value="1"/>
</dbReference>
<keyword evidence="8 10" id="KW-0786">Thiamine pyrophosphate</keyword>
<evidence type="ECO:0000256" key="2">
    <source>
        <dbReference type="ARBA" id="ARBA00011081"/>
    </source>
</evidence>
<dbReference type="GO" id="GO:0019288">
    <property type="term" value="P:isopentenyl diphosphate biosynthetic process, methylerythritol 4-phosphate pathway"/>
    <property type="evidence" value="ECO:0007669"/>
    <property type="project" value="TreeGrafter"/>
</dbReference>
<reference evidence="12" key="2">
    <citation type="submission" date="2021-04" db="EMBL/GenBank/DDBJ databases">
        <authorList>
            <person name="Gilroy R."/>
        </authorList>
    </citation>
    <scope>NUCLEOTIDE SEQUENCE</scope>
    <source>
        <strain evidence="12">ChiHecec2B26-7398</strain>
    </source>
</reference>
<dbReference type="InterPro" id="IPR005475">
    <property type="entry name" value="Transketolase-like_Pyr-bd"/>
</dbReference>
<keyword evidence="7 10" id="KW-0784">Thiamine biosynthesis</keyword>
<evidence type="ECO:0000256" key="5">
    <source>
        <dbReference type="ARBA" id="ARBA00022723"/>
    </source>
</evidence>
<reference evidence="12" key="1">
    <citation type="journal article" date="2021" name="PeerJ">
        <title>Extensive microbial diversity within the chicken gut microbiome revealed by metagenomics and culture.</title>
        <authorList>
            <person name="Gilroy R."/>
            <person name="Ravi A."/>
            <person name="Getino M."/>
            <person name="Pursley I."/>
            <person name="Horton D.L."/>
            <person name="Alikhan N.F."/>
            <person name="Baker D."/>
            <person name="Gharbi K."/>
            <person name="Hall N."/>
            <person name="Watson M."/>
            <person name="Adriaenssens E.M."/>
            <person name="Foster-Nyarko E."/>
            <person name="Jarju S."/>
            <person name="Secka A."/>
            <person name="Antonio M."/>
            <person name="Oren A."/>
            <person name="Chaudhuri R.R."/>
            <person name="La Ragione R."/>
            <person name="Hildebrand F."/>
            <person name="Pallen M.J."/>
        </authorList>
    </citation>
    <scope>NUCLEOTIDE SEQUENCE</scope>
    <source>
        <strain evidence="12">ChiHecec2B26-7398</strain>
    </source>
</reference>
<feature type="binding site" evidence="10">
    <location>
        <position position="175"/>
    </location>
    <ligand>
        <name>thiamine diphosphate</name>
        <dbReference type="ChEBI" id="CHEBI:58937"/>
    </ligand>
</feature>
<comment type="caution">
    <text evidence="10">Lacks conserved residue(s) required for the propagation of feature annotation.</text>
</comment>
<accession>A0A9D1Y1T4</accession>
<dbReference type="HAMAP" id="MF_00315">
    <property type="entry name" value="DXP_synth"/>
    <property type="match status" value="1"/>
</dbReference>
<comment type="cofactor">
    <cofactor evidence="10">
        <name>Mg(2+)</name>
        <dbReference type="ChEBI" id="CHEBI:18420"/>
    </cofactor>
    <text evidence="10">Binds 1 Mg(2+) ion per subunit.</text>
</comment>
<dbReference type="NCBIfam" id="NF003933">
    <property type="entry name" value="PRK05444.2-2"/>
    <property type="match status" value="1"/>
</dbReference>
<feature type="binding site" evidence="10">
    <location>
        <position position="147"/>
    </location>
    <ligand>
        <name>Mg(2+)</name>
        <dbReference type="ChEBI" id="CHEBI:18420"/>
    </ligand>
</feature>
<dbReference type="EMBL" id="DXEI01000117">
    <property type="protein sequence ID" value="HIX95366.1"/>
    <property type="molecule type" value="Genomic_DNA"/>
</dbReference>
<dbReference type="GO" id="GO:0008661">
    <property type="term" value="F:1-deoxy-D-xylulose-5-phosphate synthase activity"/>
    <property type="evidence" value="ECO:0007669"/>
    <property type="project" value="UniProtKB-UniRule"/>
</dbReference>
<evidence type="ECO:0000256" key="8">
    <source>
        <dbReference type="ARBA" id="ARBA00023052"/>
    </source>
</evidence>
<proteinExistence type="inferred from homology"/>
<feature type="binding site" evidence="10">
    <location>
        <position position="367"/>
    </location>
    <ligand>
        <name>thiamine diphosphate</name>
        <dbReference type="ChEBI" id="CHEBI:58937"/>
    </ligand>
</feature>
<dbReference type="EC" id="2.2.1.7" evidence="10"/>
<sequence>MKYPLLDRIQAPGDVKLLAETELPRLCEEIRRFLIRSVSSTGGHLSSNLGVVELTVALHRTLDLPQDKLLFDVGHQCYTHKLLTGRRAGFAALRQKDGISGFPNPAESDCDAFVAGHGSAALSTAIGIARAKKLKKEPGKVVVIVGDGAFTGGMVYEGMNNLGMLNNLIVILNDNKMSISKNVGQMANYLTKLRTDPKYFHAKAQMETVLENIPVVGVSMIKALQGGKQFVRRGIYHSTMFEEMGFQYIGPVDGHDVISLDHMLNNLREQYAPIFLHVVTQKGKGLKPAEENPGEFHAVSSIDLRHLMDPELSPKDSFSTIFGSALAELGGEEPRLCAVTAAMKYGTGLNFFKHAHVDRFFDVGMAEEHAVSFAGGLASQGLLPVVAIYSTFFQRAYDQIIHDVNLMKLDVLFAVDRAGLVPGDGATHQGIYDTAFFSQIGIPLYAPANYAELRHWLRVLVLQERGPRAIRYARGEEKPALAALGCSGALYDQIETRPGAEVALVSYGAQTEEIIAACDLLYQNQVPADCFKLLRLYPLPEDLCETLKRYRLILFAEDSVRTGSVGEQLCFALQQAGWTGTFLLHAVDNTHLLHANVPELRRDQQLDAAALAADVLDHRKENAE</sequence>
<name>A0A9D1Y1T4_9FIRM</name>
<dbReference type="InterPro" id="IPR005477">
    <property type="entry name" value="Dxylulose-5-P_synthase"/>
</dbReference>
<keyword evidence="5 10" id="KW-0479">Metal-binding</keyword>
<feature type="binding site" evidence="10">
    <location>
        <begin position="148"/>
        <end position="149"/>
    </location>
    <ligand>
        <name>thiamine diphosphate</name>
        <dbReference type="ChEBI" id="CHEBI:58937"/>
    </ligand>
</feature>